<evidence type="ECO:0000313" key="2">
    <source>
        <dbReference type="Proteomes" id="UP000199601"/>
    </source>
</evidence>
<evidence type="ECO:0000313" key="1">
    <source>
        <dbReference type="EMBL" id="CQD01967.1"/>
    </source>
</evidence>
<dbReference type="Proteomes" id="UP000199601">
    <property type="component" value="Unassembled WGS sequence"/>
</dbReference>
<dbReference type="AlphaFoldDB" id="A0A0U1CTX5"/>
<protein>
    <submittedName>
        <fullName evidence="1">Uncharacterized protein</fullName>
    </submittedName>
</protein>
<accession>A0A0U1CTX5</accession>
<proteinExistence type="predicted"/>
<name>A0A0U1CTX5_9MYCO</name>
<gene>
    <name evidence="1" type="ORF">BN000_00020</name>
</gene>
<dbReference type="EMBL" id="CTEC01000001">
    <property type="protein sequence ID" value="CQD01967.1"/>
    <property type="molecule type" value="Genomic_DNA"/>
</dbReference>
<reference evidence="2" key="1">
    <citation type="submission" date="2015-03" db="EMBL/GenBank/DDBJ databases">
        <authorList>
            <person name="Urmite Genomes"/>
        </authorList>
    </citation>
    <scope>NUCLEOTIDE SEQUENCE [LARGE SCALE GENOMIC DNA]</scope>
    <source>
        <strain evidence="2">CSUR P1344</strain>
    </source>
</reference>
<keyword evidence="2" id="KW-1185">Reference proteome</keyword>
<organism evidence="1 2">
    <name type="scientific">Mycobacterium europaeum</name>
    <dbReference type="NCBI Taxonomy" id="761804"/>
    <lineage>
        <taxon>Bacteria</taxon>
        <taxon>Bacillati</taxon>
        <taxon>Actinomycetota</taxon>
        <taxon>Actinomycetes</taxon>
        <taxon>Mycobacteriales</taxon>
        <taxon>Mycobacteriaceae</taxon>
        <taxon>Mycobacterium</taxon>
        <taxon>Mycobacterium simiae complex</taxon>
    </lineage>
</organism>
<dbReference type="RefSeq" id="WP_023900810.1">
    <property type="nucleotide sequence ID" value="NZ_CTEC01000001.1"/>
</dbReference>
<sequence>MRGSHYEWATVEHLNYLMVDREHAPDELGTAAADDTDMWARKVTQPWALFLGNEDGLLIEGDLDAIVDRLDDIARYVRRVRDEQRR</sequence>